<comment type="subcellular location">
    <subcellularLocation>
        <location evidence="1">Secreted</location>
    </subcellularLocation>
</comment>
<keyword evidence="4" id="KW-0732">Signal</keyword>
<keyword evidence="8" id="KW-1185">Reference proteome</keyword>
<evidence type="ECO:0000256" key="1">
    <source>
        <dbReference type="ARBA" id="ARBA00004613"/>
    </source>
</evidence>
<dbReference type="GO" id="GO:0005576">
    <property type="term" value="C:extracellular region"/>
    <property type="evidence" value="ECO:0007669"/>
    <property type="project" value="UniProtKB-SubCell"/>
</dbReference>
<keyword evidence="5" id="KW-0472">Membrane</keyword>
<keyword evidence="5" id="KW-1133">Transmembrane helix</keyword>
<dbReference type="Proteomes" id="UP001162480">
    <property type="component" value="Chromosome 4"/>
</dbReference>
<feature type="transmembrane region" description="Helical" evidence="5">
    <location>
        <begin position="12"/>
        <end position="31"/>
    </location>
</feature>
<dbReference type="SUPFAM" id="SSF56112">
    <property type="entry name" value="Protein kinase-like (PK-like)"/>
    <property type="match status" value="1"/>
</dbReference>
<dbReference type="InterPro" id="IPR022049">
    <property type="entry name" value="FAM69_kinase_dom"/>
</dbReference>
<dbReference type="PANTHER" id="PTHR32073">
    <property type="entry name" value="GH11358P"/>
    <property type="match status" value="1"/>
</dbReference>
<reference evidence="7" key="1">
    <citation type="submission" date="2023-08" db="EMBL/GenBank/DDBJ databases">
        <authorList>
            <person name="Alioto T."/>
            <person name="Alioto T."/>
            <person name="Gomez Garrido J."/>
        </authorList>
    </citation>
    <scope>NUCLEOTIDE SEQUENCE</scope>
</reference>
<keyword evidence="5" id="KW-0812">Transmembrane</keyword>
<evidence type="ECO:0000256" key="2">
    <source>
        <dbReference type="ARBA" id="ARBA00006338"/>
    </source>
</evidence>
<sequence>MLRKIICIIKRLKLFLLVTLFFLIAFKFTIVNHQLTDVELCPVCYGEDFCRPLLNGSVVLNTLSSLMIFQFANVKNVYFAHYNNKSIVLKKLGHDFEIYQARKEICRIISNSTSDNCNVKKSFKKLLASHEFDVLEAIRPLLMLSSDLFRCPSQRLYKSILKHYVDKLTLPDDKSVNNLLHLITTNIVNPEPLLMQMFPSSNGWAFPKYYGSCGWLAAMSDEGMPLLHFVNMPWYHRANLTLQILMMAVKLSNSSDGWSLYWTDIKMDNLAVNSKGQVKIVDVENIIVVDRLELAKLKPPGWNQPAESVYDECDSDCISFSDKQLCLHLDADHNYYGVCRSLLSKYAYSGATTYGLLHHIPWNIEQKWFLGDLIKECMQPSIKGQRQIVTDKLIRSLQKIISRA</sequence>
<evidence type="ECO:0000256" key="3">
    <source>
        <dbReference type="ARBA" id="ARBA00022525"/>
    </source>
</evidence>
<accession>A0AA36ATU4</accession>
<dbReference type="EMBL" id="OX597817">
    <property type="protein sequence ID" value="CAI9721436.1"/>
    <property type="molecule type" value="Genomic_DNA"/>
</dbReference>
<proteinExistence type="inferred from homology"/>
<keyword evidence="3" id="KW-0964">Secreted</keyword>
<dbReference type="PANTHER" id="PTHR32073:SF7">
    <property type="entry name" value="GH11358P"/>
    <property type="match status" value="1"/>
</dbReference>
<dbReference type="InterPro" id="IPR020519">
    <property type="entry name" value="DIPK2A/B"/>
</dbReference>
<dbReference type="Pfam" id="PF12260">
    <property type="entry name" value="PIP49_C"/>
    <property type="match status" value="1"/>
</dbReference>
<evidence type="ECO:0000256" key="5">
    <source>
        <dbReference type="SAM" id="Phobius"/>
    </source>
</evidence>
<dbReference type="AlphaFoldDB" id="A0AA36ATU4"/>
<organism evidence="7 8">
    <name type="scientific">Octopus vulgaris</name>
    <name type="common">Common octopus</name>
    <dbReference type="NCBI Taxonomy" id="6645"/>
    <lineage>
        <taxon>Eukaryota</taxon>
        <taxon>Metazoa</taxon>
        <taxon>Spiralia</taxon>
        <taxon>Lophotrochozoa</taxon>
        <taxon>Mollusca</taxon>
        <taxon>Cephalopoda</taxon>
        <taxon>Coleoidea</taxon>
        <taxon>Octopodiformes</taxon>
        <taxon>Octopoda</taxon>
        <taxon>Incirrata</taxon>
        <taxon>Octopodidae</taxon>
        <taxon>Octopus</taxon>
    </lineage>
</organism>
<evidence type="ECO:0000313" key="8">
    <source>
        <dbReference type="Proteomes" id="UP001162480"/>
    </source>
</evidence>
<feature type="domain" description="FAM69 protein-kinase" evidence="6">
    <location>
        <begin position="187"/>
        <end position="380"/>
    </location>
</feature>
<evidence type="ECO:0000256" key="4">
    <source>
        <dbReference type="ARBA" id="ARBA00022729"/>
    </source>
</evidence>
<protein>
    <recommendedName>
        <fullName evidence="6">FAM69 protein-kinase domain-containing protein</fullName>
    </recommendedName>
</protein>
<evidence type="ECO:0000259" key="6">
    <source>
        <dbReference type="Pfam" id="PF12260"/>
    </source>
</evidence>
<name>A0AA36ATU4_OCTVU</name>
<gene>
    <name evidence="7" type="ORF">OCTVUL_1B031739</name>
</gene>
<evidence type="ECO:0000313" key="7">
    <source>
        <dbReference type="EMBL" id="CAI9721436.1"/>
    </source>
</evidence>
<dbReference type="InterPro" id="IPR011009">
    <property type="entry name" value="Kinase-like_dom_sf"/>
</dbReference>
<comment type="similarity">
    <text evidence="2">Belongs to the DIPK family.</text>
</comment>